<dbReference type="SUPFAM" id="SSF53474">
    <property type="entry name" value="alpha/beta-Hydrolases"/>
    <property type="match status" value="1"/>
</dbReference>
<dbReference type="Pfam" id="PF00756">
    <property type="entry name" value="Esterase"/>
    <property type="match status" value="1"/>
</dbReference>
<dbReference type="AlphaFoldDB" id="A0A383B0V6"/>
<dbReference type="PANTHER" id="PTHR43037">
    <property type="entry name" value="UNNAMED PRODUCT-RELATED"/>
    <property type="match status" value="1"/>
</dbReference>
<evidence type="ECO:0000256" key="1">
    <source>
        <dbReference type="ARBA" id="ARBA00022729"/>
    </source>
</evidence>
<dbReference type="InterPro" id="IPR000801">
    <property type="entry name" value="Esterase-like"/>
</dbReference>
<proteinExistence type="predicted"/>
<evidence type="ECO:0008006" key="3">
    <source>
        <dbReference type="Google" id="ProtNLM"/>
    </source>
</evidence>
<name>A0A383B0V6_9ZZZZ</name>
<dbReference type="InterPro" id="IPR050955">
    <property type="entry name" value="Plant_Biomass_Hydrol_Est"/>
</dbReference>
<feature type="non-terminal residue" evidence="2">
    <location>
        <position position="186"/>
    </location>
</feature>
<sequence>MRHHLYQRIASWLFALLAPIGLLQAKEDKKPDVTPGEIQSRTYFFKEADKKMPYSLYVPEGYDQRKKYPLMVALHGLWSNHWQMIRYPGLTKLAQEHGYLVVAPMGYNSSGWYGSRGQSSKYSKPRNLGELSEKDVLNVLAIIRGEFNVDDNRIYLMGHSMGGGGTWHLGMKYPEMWAALAPVAPA</sequence>
<accession>A0A383B0V6</accession>
<keyword evidence="1" id="KW-0732">Signal</keyword>
<reference evidence="2" key="1">
    <citation type="submission" date="2018-05" db="EMBL/GenBank/DDBJ databases">
        <authorList>
            <person name="Lanie J.A."/>
            <person name="Ng W.-L."/>
            <person name="Kazmierczak K.M."/>
            <person name="Andrzejewski T.M."/>
            <person name="Davidsen T.M."/>
            <person name="Wayne K.J."/>
            <person name="Tettelin H."/>
            <person name="Glass J.I."/>
            <person name="Rusch D."/>
            <person name="Podicherti R."/>
            <person name="Tsui H.-C.T."/>
            <person name="Winkler M.E."/>
        </authorList>
    </citation>
    <scope>NUCLEOTIDE SEQUENCE</scope>
</reference>
<protein>
    <recommendedName>
        <fullName evidence="3">Peptidase S9 prolyl oligopeptidase catalytic domain-containing protein</fullName>
    </recommendedName>
</protein>
<evidence type="ECO:0000313" key="2">
    <source>
        <dbReference type="EMBL" id="SVE13826.1"/>
    </source>
</evidence>
<organism evidence="2">
    <name type="scientific">marine metagenome</name>
    <dbReference type="NCBI Taxonomy" id="408172"/>
    <lineage>
        <taxon>unclassified sequences</taxon>
        <taxon>metagenomes</taxon>
        <taxon>ecological metagenomes</taxon>
    </lineage>
</organism>
<dbReference type="Gene3D" id="3.40.50.1820">
    <property type="entry name" value="alpha/beta hydrolase"/>
    <property type="match status" value="1"/>
</dbReference>
<dbReference type="PANTHER" id="PTHR43037:SF1">
    <property type="entry name" value="BLL1128 PROTEIN"/>
    <property type="match status" value="1"/>
</dbReference>
<dbReference type="EMBL" id="UINC01196700">
    <property type="protein sequence ID" value="SVE13826.1"/>
    <property type="molecule type" value="Genomic_DNA"/>
</dbReference>
<gene>
    <name evidence="2" type="ORF">METZ01_LOCUS466680</name>
</gene>
<dbReference type="InterPro" id="IPR029058">
    <property type="entry name" value="AB_hydrolase_fold"/>
</dbReference>